<name>A0A934VDY5_9BACT</name>
<comment type="caution">
    <text evidence="2">The sequence shown here is derived from an EMBL/GenBank/DDBJ whole genome shotgun (WGS) entry which is preliminary data.</text>
</comment>
<accession>A0A934VDY5</accession>
<evidence type="ECO:0000256" key="1">
    <source>
        <dbReference type="SAM" id="MobiDB-lite"/>
    </source>
</evidence>
<dbReference type="AlphaFoldDB" id="A0A934VDY5"/>
<evidence type="ECO:0000313" key="2">
    <source>
        <dbReference type="EMBL" id="MBK1818049.1"/>
    </source>
</evidence>
<dbReference type="RefSeq" id="WP_200353004.1">
    <property type="nucleotide sequence ID" value="NZ_BAABHZ010000002.1"/>
</dbReference>
<proteinExistence type="predicted"/>
<dbReference type="EMBL" id="JAENIK010000013">
    <property type="protein sequence ID" value="MBK1818049.1"/>
    <property type="molecule type" value="Genomic_DNA"/>
</dbReference>
<feature type="compositionally biased region" description="Basic and acidic residues" evidence="1">
    <location>
        <begin position="46"/>
        <end position="57"/>
    </location>
</feature>
<dbReference type="Proteomes" id="UP000600139">
    <property type="component" value="Unassembled WGS sequence"/>
</dbReference>
<gene>
    <name evidence="2" type="ORF">JIN84_20670</name>
</gene>
<feature type="region of interest" description="Disordered" evidence="1">
    <location>
        <begin position="26"/>
        <end position="57"/>
    </location>
</feature>
<organism evidence="2 3">
    <name type="scientific">Luteolibacter yonseiensis</name>
    <dbReference type="NCBI Taxonomy" id="1144680"/>
    <lineage>
        <taxon>Bacteria</taxon>
        <taxon>Pseudomonadati</taxon>
        <taxon>Verrucomicrobiota</taxon>
        <taxon>Verrucomicrobiia</taxon>
        <taxon>Verrucomicrobiales</taxon>
        <taxon>Verrucomicrobiaceae</taxon>
        <taxon>Luteolibacter</taxon>
    </lineage>
</organism>
<reference evidence="2" key="1">
    <citation type="submission" date="2021-01" db="EMBL/GenBank/DDBJ databases">
        <title>Modified the classification status of verrucomicrobia.</title>
        <authorList>
            <person name="Feng X."/>
        </authorList>
    </citation>
    <scope>NUCLEOTIDE SEQUENCE</scope>
    <source>
        <strain evidence="2">JCM 18052</strain>
    </source>
</reference>
<evidence type="ECO:0000313" key="3">
    <source>
        <dbReference type="Proteomes" id="UP000600139"/>
    </source>
</evidence>
<protein>
    <submittedName>
        <fullName evidence="2">Uncharacterized protein</fullName>
    </submittedName>
</protein>
<sequence length="430" mass="46981">MKKSIRILLLVVLVAVFAIILTGKPQSGNPSADVKSDASGIVTRAAGREKTDPELEARRKRSIDLAAQKWYEELLEKYPDMKPVYRDVPDEKNGYLQLLQLAESMEKPPLDDELKDMISGAAGEWDAGKFKAWQSENQWYFDELLRIAELPDRSTKGIAMDRIFGAPARYGSVFGSILRASARVAFENGDQETALRHLKASTAIGDHIVDTEVTSMLGEVISVGIRNSARDLLQVNFLPVLANDPESLSRWNEVVFRNEKPAAEYARVIAGEWNASIRSLILPALLGDPSAVESLPVGEVHDVEELLGSYTRMLQQTAEGIQHSGSDRFDVERATDAFPPAESLVNRTGEESHKVTAEGMLMSLRGLPVAFGKSTTRTAMASAAISILLGEEPPVDPVSGEAFVWNAETRTLSAPGDGEEFEPIVVPGGH</sequence>
<keyword evidence="3" id="KW-1185">Reference proteome</keyword>